<feature type="region of interest" description="Disordered" evidence="2">
    <location>
        <begin position="460"/>
        <end position="481"/>
    </location>
</feature>
<dbReference type="GO" id="GO:0005739">
    <property type="term" value="C:mitochondrion"/>
    <property type="evidence" value="ECO:0007669"/>
    <property type="project" value="TreeGrafter"/>
</dbReference>
<name>S7S333_GLOTA</name>
<dbReference type="OMA" id="FRDECEW"/>
<dbReference type="eggNOG" id="KOG4760">
    <property type="taxonomic scope" value="Eukaryota"/>
</dbReference>
<dbReference type="GO" id="GO:0036297">
    <property type="term" value="P:interstrand cross-link repair"/>
    <property type="evidence" value="ECO:0007669"/>
    <property type="project" value="TreeGrafter"/>
</dbReference>
<feature type="region of interest" description="Disordered" evidence="2">
    <location>
        <begin position="86"/>
        <end position="106"/>
    </location>
</feature>
<evidence type="ECO:0008006" key="5">
    <source>
        <dbReference type="Google" id="ProtNLM"/>
    </source>
</evidence>
<evidence type="ECO:0000313" key="4">
    <source>
        <dbReference type="Proteomes" id="UP000030669"/>
    </source>
</evidence>
<dbReference type="HOGENOM" id="CLU_013225_2_0_1"/>
<dbReference type="PANTHER" id="PTHR14464:SF4">
    <property type="entry name" value="EXONUCLEASE V"/>
    <property type="match status" value="1"/>
</dbReference>
<dbReference type="AlphaFoldDB" id="S7S333"/>
<accession>S7S333</accession>
<dbReference type="EMBL" id="KB469296">
    <property type="protein sequence ID" value="EPQ60234.1"/>
    <property type="molecule type" value="Genomic_DNA"/>
</dbReference>
<dbReference type="KEGG" id="gtr:GLOTRDRAFT_30296"/>
<comment type="similarity">
    <text evidence="1">Belongs to the EXO5 family.</text>
</comment>
<evidence type="ECO:0000256" key="1">
    <source>
        <dbReference type="ARBA" id="ARBA00009797"/>
    </source>
</evidence>
<dbReference type="PANTHER" id="PTHR14464">
    <property type="entry name" value="EXONUCLEASE V"/>
    <property type="match status" value="1"/>
</dbReference>
<dbReference type="GeneID" id="19305325"/>
<dbReference type="Proteomes" id="UP000030669">
    <property type="component" value="Unassembled WGS sequence"/>
</dbReference>
<keyword evidence="4" id="KW-1185">Reference proteome</keyword>
<dbReference type="Pfam" id="PF09810">
    <property type="entry name" value="Exo5"/>
    <property type="match status" value="2"/>
</dbReference>
<gene>
    <name evidence="3" type="ORF">GLOTRDRAFT_30296</name>
</gene>
<dbReference type="GO" id="GO:0005634">
    <property type="term" value="C:nucleus"/>
    <property type="evidence" value="ECO:0007669"/>
    <property type="project" value="TreeGrafter"/>
</dbReference>
<sequence length="558" mass="62295">MSDSDYGDFAEFTAEDFEEIDAAILAALGSQSPTRPATPTSTDTSKYWDSSFSFGDLAGLPGGPDILIELEGRTADVHGLFKDPVAVESDSESSGPDPEPGSPYNRFRRKNVLSVSDLVGPAWCEVQFDYGLRQRRSFKLESRPTTFVSAHGREIKVNPDVARKNDKVLKAGQSVHKVLEREVKPAEVEIYITTEEERWALRLVNMLAAVGSLMTVGFAREIPVFGIVNNQIIVGIIPALGKRLKRTQEVDESHAKITSFFKGSDRARTPSPKRPPPSLVPLPRYILHLSDSKTRRTMTLPSEDDALPSRLQLMLYHRLLSKLVSLSKPFDFSRIWKQLRLRPDARLGHQFLTDAGLLLGADWGAPLECLNDLTAAWLAAVERLDVDSVDKHLKLVYRTRPTTGKVGSKRKRADVLSTRREDVDLATAVEARSVVGPSRFTGRQLPPHLTWVVQNSLLQSSKGDDRTAEDANSSSEDESPDSHVFGIKYFQVDDALLDDYLKKVLDWWYGRRSPEGVSLDHTSRCFSCEYSDDCEWRAAKAREALAKPAFGGAEERYF</sequence>
<proteinExistence type="inferred from homology"/>
<evidence type="ECO:0000256" key="2">
    <source>
        <dbReference type="SAM" id="MobiDB-lite"/>
    </source>
</evidence>
<dbReference type="InterPro" id="IPR019190">
    <property type="entry name" value="EXOV"/>
</dbReference>
<protein>
    <recommendedName>
        <fullName evidence="5">Exonuclease V</fullName>
    </recommendedName>
</protein>
<evidence type="ECO:0000313" key="3">
    <source>
        <dbReference type="EMBL" id="EPQ60234.1"/>
    </source>
</evidence>
<dbReference type="GO" id="GO:0045145">
    <property type="term" value="F:single-stranded DNA 5'-3' DNA exonuclease activity"/>
    <property type="evidence" value="ECO:0007669"/>
    <property type="project" value="InterPro"/>
</dbReference>
<dbReference type="OrthoDB" id="354769at2759"/>
<dbReference type="RefSeq" id="XP_007860187.1">
    <property type="nucleotide sequence ID" value="XM_007861996.1"/>
</dbReference>
<organism evidence="3 4">
    <name type="scientific">Gloeophyllum trabeum (strain ATCC 11539 / FP-39264 / Madison 617)</name>
    <name type="common">Brown rot fungus</name>
    <dbReference type="NCBI Taxonomy" id="670483"/>
    <lineage>
        <taxon>Eukaryota</taxon>
        <taxon>Fungi</taxon>
        <taxon>Dikarya</taxon>
        <taxon>Basidiomycota</taxon>
        <taxon>Agaricomycotina</taxon>
        <taxon>Agaricomycetes</taxon>
        <taxon>Gloeophyllales</taxon>
        <taxon>Gloeophyllaceae</taxon>
        <taxon>Gloeophyllum</taxon>
    </lineage>
</organism>
<reference evidence="3 4" key="1">
    <citation type="journal article" date="2012" name="Science">
        <title>The Paleozoic origin of enzymatic lignin decomposition reconstructed from 31 fungal genomes.</title>
        <authorList>
            <person name="Floudas D."/>
            <person name="Binder M."/>
            <person name="Riley R."/>
            <person name="Barry K."/>
            <person name="Blanchette R.A."/>
            <person name="Henrissat B."/>
            <person name="Martinez A.T."/>
            <person name="Otillar R."/>
            <person name="Spatafora J.W."/>
            <person name="Yadav J.S."/>
            <person name="Aerts A."/>
            <person name="Benoit I."/>
            <person name="Boyd A."/>
            <person name="Carlson A."/>
            <person name="Copeland A."/>
            <person name="Coutinho P.M."/>
            <person name="de Vries R.P."/>
            <person name="Ferreira P."/>
            <person name="Findley K."/>
            <person name="Foster B."/>
            <person name="Gaskell J."/>
            <person name="Glotzer D."/>
            <person name="Gorecki P."/>
            <person name="Heitman J."/>
            <person name="Hesse C."/>
            <person name="Hori C."/>
            <person name="Igarashi K."/>
            <person name="Jurgens J.A."/>
            <person name="Kallen N."/>
            <person name="Kersten P."/>
            <person name="Kohler A."/>
            <person name="Kuees U."/>
            <person name="Kumar T.K.A."/>
            <person name="Kuo A."/>
            <person name="LaButti K."/>
            <person name="Larrondo L.F."/>
            <person name="Lindquist E."/>
            <person name="Ling A."/>
            <person name="Lombard V."/>
            <person name="Lucas S."/>
            <person name="Lundell T."/>
            <person name="Martin R."/>
            <person name="McLaughlin D.J."/>
            <person name="Morgenstern I."/>
            <person name="Morin E."/>
            <person name="Murat C."/>
            <person name="Nagy L.G."/>
            <person name="Nolan M."/>
            <person name="Ohm R.A."/>
            <person name="Patyshakuliyeva A."/>
            <person name="Rokas A."/>
            <person name="Ruiz-Duenas F.J."/>
            <person name="Sabat G."/>
            <person name="Salamov A."/>
            <person name="Samejima M."/>
            <person name="Schmutz J."/>
            <person name="Slot J.C."/>
            <person name="St John F."/>
            <person name="Stenlid J."/>
            <person name="Sun H."/>
            <person name="Sun S."/>
            <person name="Syed K."/>
            <person name="Tsang A."/>
            <person name="Wiebenga A."/>
            <person name="Young D."/>
            <person name="Pisabarro A."/>
            <person name="Eastwood D.C."/>
            <person name="Martin F."/>
            <person name="Cullen D."/>
            <person name="Grigoriev I.V."/>
            <person name="Hibbett D.S."/>
        </authorList>
    </citation>
    <scope>NUCLEOTIDE SEQUENCE [LARGE SCALE GENOMIC DNA]</scope>
    <source>
        <strain evidence="3 4">ATCC 11539</strain>
    </source>
</reference>